<evidence type="ECO:0000256" key="1">
    <source>
        <dbReference type="ARBA" id="ARBA00009437"/>
    </source>
</evidence>
<protein>
    <submittedName>
        <fullName evidence="6">Transcriptional regulator, ArgP family</fullName>
    </submittedName>
</protein>
<dbReference type="InterPro" id="IPR036390">
    <property type="entry name" value="WH_DNA-bd_sf"/>
</dbReference>
<dbReference type="InterPro" id="IPR017685">
    <property type="entry name" value="ArgP"/>
</dbReference>
<dbReference type="PANTHER" id="PTHR30579">
    <property type="entry name" value="TRANSCRIPTIONAL REGULATOR"/>
    <property type="match status" value="1"/>
</dbReference>
<dbReference type="PROSITE" id="PS50931">
    <property type="entry name" value="HTH_LYSR"/>
    <property type="match status" value="1"/>
</dbReference>
<accession>E6VTZ2</accession>
<dbReference type="InterPro" id="IPR005119">
    <property type="entry name" value="LysR_subst-bd"/>
</dbReference>
<dbReference type="PANTHER" id="PTHR30579:SF2">
    <property type="entry name" value="HTH-TYPE TRANSCRIPTIONAL REGULATOR ARGP"/>
    <property type="match status" value="1"/>
</dbReference>
<dbReference type="RefSeq" id="WP_013513021.1">
    <property type="nucleotide sequence ID" value="NC_014844.1"/>
</dbReference>
<dbReference type="Gene3D" id="3.40.190.290">
    <property type="match status" value="1"/>
</dbReference>
<dbReference type="HOGENOM" id="CLU_063829_0_0_7"/>
<dbReference type="GO" id="GO:0003700">
    <property type="term" value="F:DNA-binding transcription factor activity"/>
    <property type="evidence" value="ECO:0007669"/>
    <property type="project" value="InterPro"/>
</dbReference>
<dbReference type="NCBIfam" id="TIGR03298">
    <property type="entry name" value="argP"/>
    <property type="match status" value="1"/>
</dbReference>
<evidence type="ECO:0000256" key="4">
    <source>
        <dbReference type="ARBA" id="ARBA00023163"/>
    </source>
</evidence>
<dbReference type="Proteomes" id="UP000002191">
    <property type="component" value="Chromosome"/>
</dbReference>
<dbReference type="Pfam" id="PF00126">
    <property type="entry name" value="HTH_1"/>
    <property type="match status" value="1"/>
</dbReference>
<name>E6VTZ2_PSEA9</name>
<dbReference type="InterPro" id="IPR000847">
    <property type="entry name" value="LysR_HTH_N"/>
</dbReference>
<dbReference type="GO" id="GO:0003677">
    <property type="term" value="F:DNA binding"/>
    <property type="evidence" value="ECO:0007669"/>
    <property type="project" value="UniProtKB-KW"/>
</dbReference>
<gene>
    <name evidence="6" type="ordered locus">Daes_0055</name>
</gene>
<dbReference type="KEGG" id="das:Daes_0055"/>
<dbReference type="Pfam" id="PF03466">
    <property type="entry name" value="LysR_substrate"/>
    <property type="match status" value="1"/>
</dbReference>
<keyword evidence="2" id="KW-0805">Transcription regulation</keyword>
<organism evidence="6 7">
    <name type="scientific">Pseudodesulfovibrio aespoeensis (strain ATCC 700646 / DSM 10631 / Aspo-2)</name>
    <name type="common">Desulfovibrio aespoeensis</name>
    <dbReference type="NCBI Taxonomy" id="643562"/>
    <lineage>
        <taxon>Bacteria</taxon>
        <taxon>Pseudomonadati</taxon>
        <taxon>Thermodesulfobacteriota</taxon>
        <taxon>Desulfovibrionia</taxon>
        <taxon>Desulfovibrionales</taxon>
        <taxon>Desulfovibrionaceae</taxon>
    </lineage>
</organism>
<feature type="domain" description="HTH lysR-type" evidence="5">
    <location>
        <begin position="2"/>
        <end position="58"/>
    </location>
</feature>
<keyword evidence="7" id="KW-1185">Reference proteome</keyword>
<dbReference type="eggNOG" id="COG0583">
    <property type="taxonomic scope" value="Bacteria"/>
</dbReference>
<evidence type="ECO:0000313" key="6">
    <source>
        <dbReference type="EMBL" id="ADU61084.1"/>
    </source>
</evidence>
<dbReference type="InterPro" id="IPR050176">
    <property type="entry name" value="LTTR"/>
</dbReference>
<dbReference type="SUPFAM" id="SSF46785">
    <property type="entry name" value="Winged helix' DNA-binding domain"/>
    <property type="match status" value="1"/>
</dbReference>
<comment type="similarity">
    <text evidence="1">Belongs to the LysR transcriptional regulatory family.</text>
</comment>
<evidence type="ECO:0000256" key="3">
    <source>
        <dbReference type="ARBA" id="ARBA00023125"/>
    </source>
</evidence>
<dbReference type="InterPro" id="IPR036388">
    <property type="entry name" value="WH-like_DNA-bd_sf"/>
</dbReference>
<dbReference type="NCBIfam" id="NF009888">
    <property type="entry name" value="PRK13348.1"/>
    <property type="match status" value="1"/>
</dbReference>
<dbReference type="NCBIfam" id="NF002964">
    <property type="entry name" value="PRK03635.1"/>
    <property type="match status" value="1"/>
</dbReference>
<dbReference type="EMBL" id="CP002431">
    <property type="protein sequence ID" value="ADU61084.1"/>
    <property type="molecule type" value="Genomic_DNA"/>
</dbReference>
<evidence type="ECO:0000256" key="2">
    <source>
        <dbReference type="ARBA" id="ARBA00023015"/>
    </source>
</evidence>
<dbReference type="SUPFAM" id="SSF53850">
    <property type="entry name" value="Periplasmic binding protein-like II"/>
    <property type="match status" value="1"/>
</dbReference>
<dbReference type="OrthoDB" id="3252676at2"/>
<evidence type="ECO:0000259" key="5">
    <source>
        <dbReference type="PROSITE" id="PS50931"/>
    </source>
</evidence>
<keyword evidence="4" id="KW-0804">Transcription</keyword>
<dbReference type="Gene3D" id="1.10.10.10">
    <property type="entry name" value="Winged helix-like DNA-binding domain superfamily/Winged helix DNA-binding domain"/>
    <property type="match status" value="1"/>
</dbReference>
<keyword evidence="3" id="KW-0238">DNA-binding</keyword>
<evidence type="ECO:0000313" key="7">
    <source>
        <dbReference type="Proteomes" id="UP000002191"/>
    </source>
</evidence>
<reference evidence="7" key="1">
    <citation type="submission" date="2010-12" db="EMBL/GenBank/DDBJ databases">
        <title>Complete sequence of Desulfovibrio aespoeensis Aspo-2.</title>
        <authorList>
            <consortium name="US DOE Joint Genome Institute"/>
            <person name="Lucas S."/>
            <person name="Copeland A."/>
            <person name="Lapidus A."/>
            <person name="Cheng J.-F."/>
            <person name="Goodwin L."/>
            <person name="Pitluck S."/>
            <person name="Chertkov O."/>
            <person name="Misra M."/>
            <person name="Detter J.C."/>
            <person name="Han C."/>
            <person name="Tapia R."/>
            <person name="Land M."/>
            <person name="Hauser L."/>
            <person name="Kyrpides N."/>
            <person name="Ivanova N."/>
            <person name="Ovchinnikova G."/>
            <person name="Pedersen K."/>
            <person name="Jagevall S."/>
            <person name="Hazen T."/>
            <person name="Woyke T."/>
        </authorList>
    </citation>
    <scope>NUCLEOTIDE SEQUENCE [LARGE SCALE GENOMIC DNA]</scope>
    <source>
        <strain evidence="7">ATCC 700646 / DSM 10631 / Aspo-2</strain>
    </source>
</reference>
<reference evidence="6 7" key="2">
    <citation type="journal article" date="2014" name="Genome Announc.">
        <title>Complete Genome Sequence of the Subsurface, Mesophilic Sulfate-Reducing Bacterium Desulfovibrio aespoeensis Aspo-2.</title>
        <authorList>
            <person name="Pedersen K."/>
            <person name="Bengtsson A."/>
            <person name="Edlund J."/>
            <person name="Rabe L."/>
            <person name="Hazen T."/>
            <person name="Chakraborty R."/>
            <person name="Goodwin L."/>
            <person name="Shapiro N."/>
        </authorList>
    </citation>
    <scope>NUCLEOTIDE SEQUENCE [LARGE SCALE GENOMIC DNA]</scope>
    <source>
        <strain evidence="7">ATCC 700646 / DSM 10631 / Aspo-2</strain>
    </source>
</reference>
<proteinExistence type="inferred from homology"/>
<sequence length="309" mass="33405">MLDYKLVEALAVVVAEGGFEKAGRVLGLTQSAVSQRIRLLEELAGCVLLVRASPPRPTDAGRGMLTLYRQVHHLEEGLSARLGLESSGFATLAVGINADSLATWFFPVVDGFLDSEPVLLDLRVDDQAQTHALLRNGEVLGCISDRAEPMQGCSVHVLGEMHYRLYGTPAYQSRWFASGVTREGVERAPMLIFNRKDVMHAALLAQALGSEPSGYTPFYLPSSEQFAPAIGSGRVCGMLPDEQAHGPVGRGELVDLLPGHAFTVSLHWHCWNLETSVLTRFTRALVAGARRVLAEPHRVLVGSKAQASG</sequence>
<dbReference type="STRING" id="643562.Daes_0055"/>
<dbReference type="PRINTS" id="PR00039">
    <property type="entry name" value="HTHLYSR"/>
</dbReference>
<dbReference type="AlphaFoldDB" id="E6VTZ2"/>